<dbReference type="InterPro" id="IPR003593">
    <property type="entry name" value="AAA+_ATPase"/>
</dbReference>
<dbReference type="PROSITE" id="PS50893">
    <property type="entry name" value="ABC_TRANSPORTER_2"/>
    <property type="match status" value="1"/>
</dbReference>
<dbReference type="CDD" id="cd03230">
    <property type="entry name" value="ABC_DR_subfamily_A"/>
    <property type="match status" value="1"/>
</dbReference>
<dbReference type="InterPro" id="IPR017871">
    <property type="entry name" value="ABC_transporter-like_CS"/>
</dbReference>
<dbReference type="EMBL" id="JACRSZ010000014">
    <property type="protein sequence ID" value="MBC8573974.1"/>
    <property type="molecule type" value="Genomic_DNA"/>
</dbReference>
<dbReference type="PANTHER" id="PTHR42939">
    <property type="entry name" value="ABC TRANSPORTER ATP-BINDING PROTEIN ALBC-RELATED"/>
    <property type="match status" value="1"/>
</dbReference>
<dbReference type="SMART" id="SM00382">
    <property type="entry name" value="AAA"/>
    <property type="match status" value="1"/>
</dbReference>
<keyword evidence="6" id="KW-1185">Reference proteome</keyword>
<dbReference type="InterPro" id="IPR027417">
    <property type="entry name" value="P-loop_NTPase"/>
</dbReference>
<evidence type="ECO:0000256" key="3">
    <source>
        <dbReference type="ARBA" id="ARBA00022840"/>
    </source>
</evidence>
<dbReference type="RefSeq" id="WP_249309425.1">
    <property type="nucleotide sequence ID" value="NZ_JACRSZ010000014.1"/>
</dbReference>
<protein>
    <submittedName>
        <fullName evidence="5">ABC transporter ATP-binding protein</fullName>
    </submittedName>
</protein>
<evidence type="ECO:0000256" key="1">
    <source>
        <dbReference type="ARBA" id="ARBA00022448"/>
    </source>
</evidence>
<evidence type="ECO:0000313" key="6">
    <source>
        <dbReference type="Proteomes" id="UP000657421"/>
    </source>
</evidence>
<reference evidence="5 6" key="1">
    <citation type="submission" date="2020-08" db="EMBL/GenBank/DDBJ databases">
        <title>Genome public.</title>
        <authorList>
            <person name="Liu C."/>
            <person name="Sun Q."/>
        </authorList>
    </citation>
    <scope>NUCLEOTIDE SEQUENCE [LARGE SCALE GENOMIC DNA]</scope>
    <source>
        <strain evidence="5 6">NSJ-46</strain>
    </source>
</reference>
<dbReference type="Pfam" id="PF00005">
    <property type="entry name" value="ABC_tran"/>
    <property type="match status" value="1"/>
</dbReference>
<sequence length="287" mass="32674">MDNNILVQNLCKQFEDFSLDNVSFKVPKGRIVGFIGENGAGKSTTINLILNELNKDSGQIQVFGIDHTIPTVKENIGVVFDECNFHDVFTTADIEKILKGVYKTWDSDLFSRYLKKFKIPTKKTIGTFSKGMKMKLSIICAIAHRPKLLILDEATTGLDPVVRDEVLDLFLEFIQDEDCSIFFSSHITSDIQKIADYVILIHRGKIVFEEQKDNLVYNYGVSKCGKEKFAQFSADDYIIHRTTNMSVECLVRDKEVFKKKYKNIIVDNATLEDIMLFYVKGGTSCED</sequence>
<keyword evidence="2" id="KW-0547">Nucleotide-binding</keyword>
<dbReference type="Gene3D" id="3.40.50.300">
    <property type="entry name" value="P-loop containing nucleotide triphosphate hydrolases"/>
    <property type="match status" value="1"/>
</dbReference>
<feature type="domain" description="ABC transporter" evidence="4">
    <location>
        <begin position="1"/>
        <end position="228"/>
    </location>
</feature>
<name>A0ABR7NCC5_9FIRM</name>
<proteinExistence type="predicted"/>
<dbReference type="PANTHER" id="PTHR42939:SF3">
    <property type="entry name" value="ABC TRANSPORTER ATP-BINDING COMPONENT"/>
    <property type="match status" value="1"/>
</dbReference>
<gene>
    <name evidence="5" type="ORF">H8716_12920</name>
</gene>
<evidence type="ECO:0000313" key="5">
    <source>
        <dbReference type="EMBL" id="MBC8573974.1"/>
    </source>
</evidence>
<evidence type="ECO:0000259" key="4">
    <source>
        <dbReference type="PROSITE" id="PS50893"/>
    </source>
</evidence>
<dbReference type="SUPFAM" id="SSF52540">
    <property type="entry name" value="P-loop containing nucleoside triphosphate hydrolases"/>
    <property type="match status" value="1"/>
</dbReference>
<dbReference type="PROSITE" id="PS00211">
    <property type="entry name" value="ABC_TRANSPORTER_1"/>
    <property type="match status" value="1"/>
</dbReference>
<comment type="caution">
    <text evidence="5">The sequence shown here is derived from an EMBL/GenBank/DDBJ whole genome shotgun (WGS) entry which is preliminary data.</text>
</comment>
<dbReference type="GO" id="GO:0005524">
    <property type="term" value="F:ATP binding"/>
    <property type="evidence" value="ECO:0007669"/>
    <property type="project" value="UniProtKB-KW"/>
</dbReference>
<keyword evidence="3 5" id="KW-0067">ATP-binding</keyword>
<dbReference type="InterPro" id="IPR003439">
    <property type="entry name" value="ABC_transporter-like_ATP-bd"/>
</dbReference>
<organism evidence="5 6">
    <name type="scientific">Jingyaoa shaoxingensis</name>
    <dbReference type="NCBI Taxonomy" id="2763671"/>
    <lineage>
        <taxon>Bacteria</taxon>
        <taxon>Bacillati</taxon>
        <taxon>Bacillota</taxon>
        <taxon>Clostridia</taxon>
        <taxon>Lachnospirales</taxon>
        <taxon>Lachnospiraceae</taxon>
        <taxon>Jingyaoa</taxon>
    </lineage>
</organism>
<evidence type="ECO:0000256" key="2">
    <source>
        <dbReference type="ARBA" id="ARBA00022741"/>
    </source>
</evidence>
<keyword evidence="1" id="KW-0813">Transport</keyword>
<dbReference type="InterPro" id="IPR051782">
    <property type="entry name" value="ABC_Transporter_VariousFunc"/>
</dbReference>
<accession>A0ABR7NCC5</accession>
<dbReference type="Proteomes" id="UP000657421">
    <property type="component" value="Unassembled WGS sequence"/>
</dbReference>